<feature type="region of interest" description="Disordered" evidence="1">
    <location>
        <begin position="1"/>
        <end position="51"/>
    </location>
</feature>
<keyword evidence="3" id="KW-1185">Reference proteome</keyword>
<evidence type="ECO:0000313" key="3">
    <source>
        <dbReference type="Proteomes" id="UP001157418"/>
    </source>
</evidence>
<evidence type="ECO:0000256" key="1">
    <source>
        <dbReference type="SAM" id="MobiDB-lite"/>
    </source>
</evidence>
<organism evidence="2 3">
    <name type="scientific">Lactuca virosa</name>
    <dbReference type="NCBI Taxonomy" id="75947"/>
    <lineage>
        <taxon>Eukaryota</taxon>
        <taxon>Viridiplantae</taxon>
        <taxon>Streptophyta</taxon>
        <taxon>Embryophyta</taxon>
        <taxon>Tracheophyta</taxon>
        <taxon>Spermatophyta</taxon>
        <taxon>Magnoliopsida</taxon>
        <taxon>eudicotyledons</taxon>
        <taxon>Gunneridae</taxon>
        <taxon>Pentapetalae</taxon>
        <taxon>asterids</taxon>
        <taxon>campanulids</taxon>
        <taxon>Asterales</taxon>
        <taxon>Asteraceae</taxon>
        <taxon>Cichorioideae</taxon>
        <taxon>Cichorieae</taxon>
        <taxon>Lactucinae</taxon>
        <taxon>Lactuca</taxon>
    </lineage>
</organism>
<sequence>MAEVIANLDSSARIPPRADATPAITPSESDLHETPASQPPLKMRRSNPRPGVLIREQAQDIQYSSAPGVSSTPQHAHDVASERLDRFLAQQDSDPAPRGKGVYIGAGSSGGVDPLISELRAEIGVLNQKIIEKDILIGTLDVRVSDLEKENLEKSAQISVLQLNFGALSAGYFDLKNKLISEFGDKFKTSSGETSAVETSPSAPAQSSQQDPLDDPPPVRTTHIVDRFEVEPAQANPRVTLKLVQRRVSSQKKGKWLFMKNSDKNVRGNQPQLTVTDLQKKRFGNKYGDRSGILMWGFHDKLNIWVVKRKSGNTEHYKHKNDFSSWTRVDLTELSKAPSTIHQMILEGVTSNST</sequence>
<dbReference type="EMBL" id="CAKMRJ010002223">
    <property type="protein sequence ID" value="CAH1428595.1"/>
    <property type="molecule type" value="Genomic_DNA"/>
</dbReference>
<gene>
    <name evidence="2" type="ORF">LVIROSA_LOCUS15516</name>
</gene>
<feature type="compositionally biased region" description="Polar residues" evidence="1">
    <location>
        <begin position="190"/>
        <end position="199"/>
    </location>
</feature>
<reference evidence="2 3" key="1">
    <citation type="submission" date="2022-01" db="EMBL/GenBank/DDBJ databases">
        <authorList>
            <person name="Xiong W."/>
            <person name="Schranz E."/>
        </authorList>
    </citation>
    <scope>NUCLEOTIDE SEQUENCE [LARGE SCALE GENOMIC DNA]</scope>
</reference>
<dbReference type="Proteomes" id="UP001157418">
    <property type="component" value="Unassembled WGS sequence"/>
</dbReference>
<comment type="caution">
    <text evidence="2">The sequence shown here is derived from an EMBL/GenBank/DDBJ whole genome shotgun (WGS) entry which is preliminary data.</text>
</comment>
<feature type="region of interest" description="Disordered" evidence="1">
    <location>
        <begin position="190"/>
        <end position="220"/>
    </location>
</feature>
<dbReference type="AlphaFoldDB" id="A0AAU9N2Y3"/>
<proteinExistence type="predicted"/>
<name>A0AAU9N2Y3_9ASTR</name>
<feature type="compositionally biased region" description="Low complexity" evidence="1">
    <location>
        <begin position="200"/>
        <end position="211"/>
    </location>
</feature>
<evidence type="ECO:0000313" key="2">
    <source>
        <dbReference type="EMBL" id="CAH1428595.1"/>
    </source>
</evidence>
<accession>A0AAU9N2Y3</accession>
<protein>
    <submittedName>
        <fullName evidence="2">Uncharacterized protein</fullName>
    </submittedName>
</protein>